<keyword evidence="3" id="KW-0408">Iron</keyword>
<keyword evidence="1" id="KW-0479">Metal-binding</keyword>
<dbReference type="SUPFAM" id="SSF56300">
    <property type="entry name" value="Metallo-dependent phosphatases"/>
    <property type="match status" value="1"/>
</dbReference>
<dbReference type="AlphaFoldDB" id="A0A5B8XZB6"/>
<reference evidence="6 7" key="1">
    <citation type="submission" date="2019-08" db="EMBL/GenBank/DDBJ databases">
        <authorList>
            <person name="Liang Q."/>
        </authorList>
    </citation>
    <scope>NUCLEOTIDE SEQUENCE [LARGE SCALE GENOMIC DNA]</scope>
    <source>
        <strain evidence="6 7">V1718</strain>
    </source>
</reference>
<keyword evidence="2" id="KW-0378">Hydrolase</keyword>
<dbReference type="Gene3D" id="3.60.21.10">
    <property type="match status" value="1"/>
</dbReference>
<evidence type="ECO:0000256" key="4">
    <source>
        <dbReference type="ARBA" id="ARBA00025742"/>
    </source>
</evidence>
<dbReference type="InterPro" id="IPR050884">
    <property type="entry name" value="CNP_phosphodiesterase-III"/>
</dbReference>
<dbReference type="OrthoDB" id="9794568at2"/>
<proteinExistence type="inferred from homology"/>
<gene>
    <name evidence="6" type="ORF">FRD01_16195</name>
</gene>
<protein>
    <submittedName>
        <fullName evidence="6">Metallophosphoesterase</fullName>
    </submittedName>
</protein>
<evidence type="ECO:0000256" key="1">
    <source>
        <dbReference type="ARBA" id="ARBA00022723"/>
    </source>
</evidence>
<comment type="similarity">
    <text evidence="4">Belongs to the cyclic nucleotide phosphodiesterase class-III family.</text>
</comment>
<dbReference type="KEGG" id="bbae:FRD01_16195"/>
<dbReference type="EMBL" id="CP042467">
    <property type="protein sequence ID" value="QED28749.1"/>
    <property type="molecule type" value="Genomic_DNA"/>
</dbReference>
<name>A0A5B8XZB6_9DELT</name>
<evidence type="ECO:0000259" key="5">
    <source>
        <dbReference type="Pfam" id="PF00149"/>
    </source>
</evidence>
<feature type="domain" description="Calcineurin-like phosphoesterase" evidence="5">
    <location>
        <begin position="82"/>
        <end position="332"/>
    </location>
</feature>
<dbReference type="InterPro" id="IPR029052">
    <property type="entry name" value="Metallo-depent_PP-like"/>
</dbReference>
<dbReference type="GO" id="GO:0046872">
    <property type="term" value="F:metal ion binding"/>
    <property type="evidence" value="ECO:0007669"/>
    <property type="project" value="UniProtKB-KW"/>
</dbReference>
<evidence type="ECO:0000256" key="2">
    <source>
        <dbReference type="ARBA" id="ARBA00022801"/>
    </source>
</evidence>
<dbReference type="GO" id="GO:0016787">
    <property type="term" value="F:hydrolase activity"/>
    <property type="evidence" value="ECO:0007669"/>
    <property type="project" value="UniProtKB-KW"/>
</dbReference>
<organism evidence="6 7">
    <name type="scientific">Microvenator marinus</name>
    <dbReference type="NCBI Taxonomy" id="2600177"/>
    <lineage>
        <taxon>Bacteria</taxon>
        <taxon>Deltaproteobacteria</taxon>
        <taxon>Bradymonadales</taxon>
        <taxon>Microvenatoraceae</taxon>
        <taxon>Microvenator</taxon>
    </lineage>
</organism>
<keyword evidence="7" id="KW-1185">Reference proteome</keyword>
<dbReference type="Pfam" id="PF00149">
    <property type="entry name" value="Metallophos"/>
    <property type="match status" value="1"/>
</dbReference>
<dbReference type="Proteomes" id="UP000321595">
    <property type="component" value="Chromosome"/>
</dbReference>
<evidence type="ECO:0000313" key="7">
    <source>
        <dbReference type="Proteomes" id="UP000321595"/>
    </source>
</evidence>
<dbReference type="PANTHER" id="PTHR42988:SF2">
    <property type="entry name" value="CYCLIC NUCLEOTIDE PHOSPHODIESTERASE CBUA0032-RELATED"/>
    <property type="match status" value="1"/>
</dbReference>
<dbReference type="InterPro" id="IPR004843">
    <property type="entry name" value="Calcineurin-like_PHP"/>
</dbReference>
<sequence length="378" mass="42675">MDFGLGGGPGRCAAQPCAGLRLDRSRASRTFGPISGPKIPRLETILVSLQNPYRADGVFEWVSSSDSRRPHELARPSDAIYRIAHFTDVHVPSEVEILERLKDLANNHQSVGDWLHNFSAAGNALAHAYHRVREEYSNLLKKTLVGFHLLGVDHVIITGDLAHCGLEAEFMEMRAILEVTGWWGTEKLTVVPGNHDRFNLYERLVREPMEKFFPVVNSREPRIKKLPGGIALLEIESNCDREDDRHFTEQWLPNSYGRIYPETLEFIEKQQADLGEMRLLTCMHHHVSEDWYHFSPEMLFGSLMGPVDNADQFLEAVGLLDPTGAVLHGHKHDLMPVDYAIGPHQISCPGGFAEQLMVNLIDVNPHSELTFTHARLRT</sequence>
<accession>A0A5B8XZB6</accession>
<dbReference type="PANTHER" id="PTHR42988">
    <property type="entry name" value="PHOSPHOHYDROLASE"/>
    <property type="match status" value="1"/>
</dbReference>
<evidence type="ECO:0000256" key="3">
    <source>
        <dbReference type="ARBA" id="ARBA00023004"/>
    </source>
</evidence>
<evidence type="ECO:0000313" key="6">
    <source>
        <dbReference type="EMBL" id="QED28749.1"/>
    </source>
</evidence>